<reference evidence="1 2" key="1">
    <citation type="submission" date="2014-04" db="EMBL/GenBank/DDBJ databases">
        <authorList>
            <consortium name="DOE Joint Genome Institute"/>
            <person name="Kuo A."/>
            <person name="Kohler A."/>
            <person name="Jargeat P."/>
            <person name="Nagy L.G."/>
            <person name="Floudas D."/>
            <person name="Copeland A."/>
            <person name="Barry K.W."/>
            <person name="Cichocki N."/>
            <person name="Veneault-Fourrey C."/>
            <person name="LaButti K."/>
            <person name="Lindquist E.A."/>
            <person name="Lipzen A."/>
            <person name="Lundell T."/>
            <person name="Morin E."/>
            <person name="Murat C."/>
            <person name="Sun H."/>
            <person name="Tunlid A."/>
            <person name="Henrissat B."/>
            <person name="Grigoriev I.V."/>
            <person name="Hibbett D.S."/>
            <person name="Martin F."/>
            <person name="Nordberg H.P."/>
            <person name="Cantor M.N."/>
            <person name="Hua S.X."/>
        </authorList>
    </citation>
    <scope>NUCLEOTIDE SEQUENCE [LARGE SCALE GENOMIC DNA]</scope>
    <source>
        <strain evidence="1 2">Ve08.2h10</strain>
    </source>
</reference>
<dbReference type="EMBL" id="KN824828">
    <property type="protein sequence ID" value="KIL00722.1"/>
    <property type="molecule type" value="Genomic_DNA"/>
</dbReference>
<organism evidence="1 2">
    <name type="scientific">Paxillus rubicundulus Ve08.2h10</name>
    <dbReference type="NCBI Taxonomy" id="930991"/>
    <lineage>
        <taxon>Eukaryota</taxon>
        <taxon>Fungi</taxon>
        <taxon>Dikarya</taxon>
        <taxon>Basidiomycota</taxon>
        <taxon>Agaricomycotina</taxon>
        <taxon>Agaricomycetes</taxon>
        <taxon>Agaricomycetidae</taxon>
        <taxon>Boletales</taxon>
        <taxon>Paxilineae</taxon>
        <taxon>Paxillaceae</taxon>
        <taxon>Paxillus</taxon>
    </lineage>
</organism>
<name>A0A0D0E6M9_9AGAM</name>
<dbReference type="HOGENOM" id="CLU_2831928_0_0_1"/>
<protein>
    <submittedName>
        <fullName evidence="1">Uncharacterized protein</fullName>
    </submittedName>
</protein>
<proteinExistence type="predicted"/>
<evidence type="ECO:0000313" key="1">
    <source>
        <dbReference type="EMBL" id="KIL00722.1"/>
    </source>
</evidence>
<dbReference type="AlphaFoldDB" id="A0A0D0E6M9"/>
<accession>A0A0D0E6M9</accession>
<gene>
    <name evidence="1" type="ORF">PAXRUDRAFT_645427</name>
</gene>
<reference evidence="2" key="2">
    <citation type="submission" date="2015-01" db="EMBL/GenBank/DDBJ databases">
        <title>Evolutionary Origins and Diversification of the Mycorrhizal Mutualists.</title>
        <authorList>
            <consortium name="DOE Joint Genome Institute"/>
            <consortium name="Mycorrhizal Genomics Consortium"/>
            <person name="Kohler A."/>
            <person name="Kuo A."/>
            <person name="Nagy L.G."/>
            <person name="Floudas D."/>
            <person name="Copeland A."/>
            <person name="Barry K.W."/>
            <person name="Cichocki N."/>
            <person name="Veneault-Fourrey C."/>
            <person name="LaButti K."/>
            <person name="Lindquist E.A."/>
            <person name="Lipzen A."/>
            <person name="Lundell T."/>
            <person name="Morin E."/>
            <person name="Murat C."/>
            <person name="Riley R."/>
            <person name="Ohm R."/>
            <person name="Sun H."/>
            <person name="Tunlid A."/>
            <person name="Henrissat B."/>
            <person name="Grigoriev I.V."/>
            <person name="Hibbett D.S."/>
            <person name="Martin F."/>
        </authorList>
    </citation>
    <scope>NUCLEOTIDE SEQUENCE [LARGE SCALE GENOMIC DNA]</scope>
    <source>
        <strain evidence="2">Ve08.2h10</strain>
    </source>
</reference>
<sequence length="66" mass="8027">MKGRVEMRRYGWTAIMNGTVRLQLGLEPSPPKIWLKVDGKHCIIWPLTDCTERRWQEEEKNRIYRR</sequence>
<dbReference type="Proteomes" id="UP000054538">
    <property type="component" value="Unassembled WGS sequence"/>
</dbReference>
<dbReference type="InParanoid" id="A0A0D0E6M9"/>
<evidence type="ECO:0000313" key="2">
    <source>
        <dbReference type="Proteomes" id="UP000054538"/>
    </source>
</evidence>
<keyword evidence="2" id="KW-1185">Reference proteome</keyword>